<dbReference type="Pfam" id="PF07690">
    <property type="entry name" value="MFS_1"/>
    <property type="match status" value="1"/>
</dbReference>
<dbReference type="RefSeq" id="XP_007242055.2">
    <property type="nucleotide sequence ID" value="XM_007241993.4"/>
</dbReference>
<dbReference type="OMA" id="DLVWQIS"/>
<evidence type="ECO:0000256" key="13">
    <source>
        <dbReference type="ARBA" id="ARBA00078721"/>
    </source>
</evidence>
<dbReference type="CDD" id="cd17423">
    <property type="entry name" value="MFS_MCT11_13"/>
    <property type="match status" value="1"/>
</dbReference>
<feature type="transmembrane region" description="Helical" evidence="15">
    <location>
        <begin position="243"/>
        <end position="266"/>
    </location>
</feature>
<keyword evidence="10 15" id="KW-0472">Membrane</keyword>
<evidence type="ECO:0000256" key="11">
    <source>
        <dbReference type="ARBA" id="ARBA00059080"/>
    </source>
</evidence>
<dbReference type="InterPro" id="IPR050327">
    <property type="entry name" value="Proton-linked_MCT"/>
</dbReference>
<dbReference type="GO" id="GO:0015293">
    <property type="term" value="F:symporter activity"/>
    <property type="evidence" value="ECO:0007669"/>
    <property type="project" value="UniProtKB-KW"/>
</dbReference>
<keyword evidence="7" id="KW-0769">Symport</keyword>
<dbReference type="InterPro" id="IPR011701">
    <property type="entry name" value="MFS"/>
</dbReference>
<feature type="transmembrane region" description="Helical" evidence="15">
    <location>
        <begin position="278"/>
        <end position="296"/>
    </location>
</feature>
<evidence type="ECO:0000313" key="19">
    <source>
        <dbReference type="Proteomes" id="UP000694621"/>
    </source>
</evidence>
<dbReference type="RefSeq" id="XP_007242054.2">
    <property type="nucleotide sequence ID" value="XM_007241992.4"/>
</dbReference>
<keyword evidence="5" id="KW-1003">Cell membrane</keyword>
<feature type="domain" description="Major facilitator superfamily (MFS) profile" evidence="16">
    <location>
        <begin position="25"/>
        <end position="426"/>
    </location>
</feature>
<keyword evidence="6 15" id="KW-0812">Transmembrane</keyword>
<evidence type="ECO:0000256" key="12">
    <source>
        <dbReference type="ARBA" id="ARBA00073869"/>
    </source>
</evidence>
<feature type="compositionally biased region" description="Polar residues" evidence="14">
    <location>
        <begin position="441"/>
        <end position="455"/>
    </location>
</feature>
<gene>
    <name evidence="17" type="primary">SLC16A13</name>
    <name evidence="17" type="ORF">AMEX_G11336</name>
</gene>
<feature type="transmembrane region" description="Helical" evidence="15">
    <location>
        <begin position="94"/>
        <end position="112"/>
    </location>
</feature>
<evidence type="ECO:0000256" key="2">
    <source>
        <dbReference type="ARBA" id="ARBA00004653"/>
    </source>
</evidence>
<evidence type="ECO:0000256" key="15">
    <source>
        <dbReference type="SAM" id="Phobius"/>
    </source>
</evidence>
<feature type="region of interest" description="Disordered" evidence="14">
    <location>
        <begin position="432"/>
        <end position="509"/>
    </location>
</feature>
<comment type="function">
    <text evidence="11">Proton-linked monocarboxylate transporter. May catalyze the transport of monocarboxylates across the plasma membrane.</text>
</comment>
<keyword evidence="4" id="KW-0813">Transport</keyword>
<dbReference type="KEGG" id="amex:103042041"/>
<evidence type="ECO:0000256" key="3">
    <source>
        <dbReference type="ARBA" id="ARBA00006727"/>
    </source>
</evidence>
<feature type="transmembrane region" description="Helical" evidence="15">
    <location>
        <begin position="333"/>
        <end position="359"/>
    </location>
</feature>
<feature type="transmembrane region" description="Helical" evidence="15">
    <location>
        <begin position="21"/>
        <end position="43"/>
    </location>
</feature>
<reference evidence="18" key="2">
    <citation type="submission" date="2025-05" db="UniProtKB">
        <authorList>
            <consortium name="Ensembl"/>
        </authorList>
    </citation>
    <scope>IDENTIFICATION</scope>
</reference>
<evidence type="ECO:0000313" key="18">
    <source>
        <dbReference type="Ensembl" id="ENSAMXP00005004614.1"/>
    </source>
</evidence>
<dbReference type="InterPro" id="IPR036259">
    <property type="entry name" value="MFS_trans_sf"/>
</dbReference>
<dbReference type="Ensembl" id="ENSAMXT00005005278.1">
    <property type="protein sequence ID" value="ENSAMXP00005004614.1"/>
    <property type="gene ID" value="ENSAMXG00005002889.1"/>
</dbReference>
<dbReference type="EMBL" id="JAICCE010000008">
    <property type="protein sequence ID" value="KAG9274421.1"/>
    <property type="molecule type" value="Genomic_DNA"/>
</dbReference>
<evidence type="ECO:0000256" key="4">
    <source>
        <dbReference type="ARBA" id="ARBA00022448"/>
    </source>
</evidence>
<dbReference type="AlphaFoldDB" id="A0A8B9GWZ9"/>
<sequence>MGKNLEKPERKQSCRPVEAPDGGWGWVVVGSLFMISALVFGLIRSLGVFFVAFVQYFEESAQAVSWITSIGVAMQQLISPIGTAACNAYGARPVVMLGGFLSGLGLILASQATTLAHLYLTMGIISGSGWALVFTPAIASVMQYFTTRRSLAMGLGFTGVGLSSFAFSPLFQYLVQTYTWRGALLILGGLSLNMVACGALIRPLKPPKVMEQAESSCKSSGCASFLSRVCEYFELSLLTHRGFITYSMAVTFFNAGYFIPYVHLVAHSRLTGFSEYKAAFVISATGVTDIVGRVVSGWASDLHRVRTVHLLTVWTGLVGLFLLLLPLCSLGGNYAGLLVVSLAYGFCAGAMTPLVFAVVPEIVGMDRMLGALGLLQLIESVGGLLGAPLSGWLRDLTGSYTASFVVAGGFLIFGTIITATLPHFFSCTNPQPLSPKKRAKNQSTEDGLLKQTLSPESVEHEKLHSLEDIRSSDNDSQQPSYHNRTTEPGSEAEHTPLTADRTEAEGTCV</sequence>
<comment type="similarity">
    <text evidence="3">Belongs to the major facilitator superfamily. Monocarboxylate porter (TC 2.A.1.13) family.</text>
</comment>
<feature type="compositionally biased region" description="Basic and acidic residues" evidence="14">
    <location>
        <begin position="457"/>
        <end position="473"/>
    </location>
</feature>
<feature type="transmembrane region" description="Helical" evidence="15">
    <location>
        <begin position="308"/>
        <end position="327"/>
    </location>
</feature>
<dbReference type="PANTHER" id="PTHR11360:SF19">
    <property type="entry name" value="MONOCARBOXYLATE TRANSPORTER 13"/>
    <property type="match status" value="1"/>
</dbReference>
<accession>A0A8B9GWZ9</accession>
<feature type="compositionally biased region" description="Basic and acidic residues" evidence="14">
    <location>
        <begin position="500"/>
        <end position="509"/>
    </location>
</feature>
<feature type="transmembrane region" description="Helical" evidence="15">
    <location>
        <begin position="151"/>
        <end position="174"/>
    </location>
</feature>
<comment type="subcellular location">
    <subcellularLocation>
        <location evidence="1">Cell membrane</location>
        <topology evidence="1">Multi-pass membrane protein</topology>
    </subcellularLocation>
    <subcellularLocation>
        <location evidence="2">Golgi apparatus membrane</location>
        <topology evidence="2">Multi-pass membrane protein</topology>
    </subcellularLocation>
</comment>
<evidence type="ECO:0000256" key="1">
    <source>
        <dbReference type="ARBA" id="ARBA00004651"/>
    </source>
</evidence>
<proteinExistence type="inferred from homology"/>
<evidence type="ECO:0000256" key="10">
    <source>
        <dbReference type="ARBA" id="ARBA00023136"/>
    </source>
</evidence>
<dbReference type="Proteomes" id="UP000694621">
    <property type="component" value="Unplaced"/>
</dbReference>
<name>A0A8B9GWZ9_ASTMX</name>
<dbReference type="GO" id="GO:0000139">
    <property type="term" value="C:Golgi membrane"/>
    <property type="evidence" value="ECO:0007669"/>
    <property type="project" value="UniProtKB-SubCell"/>
</dbReference>
<keyword evidence="9" id="KW-0333">Golgi apparatus</keyword>
<feature type="transmembrane region" description="Helical" evidence="15">
    <location>
        <begin position="371"/>
        <end position="393"/>
    </location>
</feature>
<evidence type="ECO:0000256" key="9">
    <source>
        <dbReference type="ARBA" id="ARBA00023034"/>
    </source>
</evidence>
<dbReference type="OrthoDB" id="2213137at2759"/>
<dbReference type="PANTHER" id="PTHR11360">
    <property type="entry name" value="MONOCARBOXYLATE TRANSPORTER"/>
    <property type="match status" value="1"/>
</dbReference>
<dbReference type="GO" id="GO:0008028">
    <property type="term" value="F:monocarboxylic acid transmembrane transporter activity"/>
    <property type="evidence" value="ECO:0007669"/>
    <property type="project" value="TreeGrafter"/>
</dbReference>
<organism evidence="18 19">
    <name type="scientific">Astyanax mexicanus</name>
    <name type="common">Blind cave fish</name>
    <name type="synonym">Astyanax fasciatus mexicanus</name>
    <dbReference type="NCBI Taxonomy" id="7994"/>
    <lineage>
        <taxon>Eukaryota</taxon>
        <taxon>Metazoa</taxon>
        <taxon>Chordata</taxon>
        <taxon>Craniata</taxon>
        <taxon>Vertebrata</taxon>
        <taxon>Euteleostomi</taxon>
        <taxon>Actinopterygii</taxon>
        <taxon>Neopterygii</taxon>
        <taxon>Teleostei</taxon>
        <taxon>Ostariophysi</taxon>
        <taxon>Characiformes</taxon>
        <taxon>Characoidei</taxon>
        <taxon>Acestrorhamphidae</taxon>
        <taxon>Acestrorhamphinae</taxon>
        <taxon>Astyanax</taxon>
    </lineage>
</organism>
<keyword evidence="8 15" id="KW-1133">Transmembrane helix</keyword>
<dbReference type="Proteomes" id="UP000752171">
    <property type="component" value="Unassembled WGS sequence"/>
</dbReference>
<dbReference type="InterPro" id="IPR020846">
    <property type="entry name" value="MFS_dom"/>
</dbReference>
<dbReference type="SUPFAM" id="SSF103473">
    <property type="entry name" value="MFS general substrate transporter"/>
    <property type="match status" value="1"/>
</dbReference>
<dbReference type="FunFam" id="1.20.1250.20:FF:000163">
    <property type="entry name" value="Putative monocarboxylate transporter 13"/>
    <property type="match status" value="1"/>
</dbReference>
<dbReference type="InterPro" id="IPR048233">
    <property type="entry name" value="MFS_MCT_13"/>
</dbReference>
<feature type="transmembrane region" description="Helical" evidence="15">
    <location>
        <begin position="118"/>
        <end position="139"/>
    </location>
</feature>
<evidence type="ECO:0000256" key="6">
    <source>
        <dbReference type="ARBA" id="ARBA00022692"/>
    </source>
</evidence>
<evidence type="ECO:0000256" key="8">
    <source>
        <dbReference type="ARBA" id="ARBA00022989"/>
    </source>
</evidence>
<feature type="compositionally biased region" description="Polar residues" evidence="14">
    <location>
        <begin position="474"/>
        <end position="488"/>
    </location>
</feature>
<feature type="transmembrane region" description="Helical" evidence="15">
    <location>
        <begin position="399"/>
        <end position="421"/>
    </location>
</feature>
<evidence type="ECO:0000256" key="5">
    <source>
        <dbReference type="ARBA" id="ARBA00022475"/>
    </source>
</evidence>
<evidence type="ECO:0000259" key="16">
    <source>
        <dbReference type="PROSITE" id="PS50850"/>
    </source>
</evidence>
<feature type="transmembrane region" description="Helical" evidence="15">
    <location>
        <begin position="63"/>
        <end position="82"/>
    </location>
</feature>
<evidence type="ECO:0000313" key="17">
    <source>
        <dbReference type="EMBL" id="KAG9274421.1"/>
    </source>
</evidence>
<evidence type="ECO:0000256" key="7">
    <source>
        <dbReference type="ARBA" id="ARBA00022847"/>
    </source>
</evidence>
<dbReference type="GO" id="GO:0005886">
    <property type="term" value="C:plasma membrane"/>
    <property type="evidence" value="ECO:0007669"/>
    <property type="project" value="UniProtKB-SubCell"/>
</dbReference>
<evidence type="ECO:0000256" key="14">
    <source>
        <dbReference type="SAM" id="MobiDB-lite"/>
    </source>
</evidence>
<feature type="transmembrane region" description="Helical" evidence="15">
    <location>
        <begin position="180"/>
        <end position="201"/>
    </location>
</feature>
<dbReference type="PROSITE" id="PS50850">
    <property type="entry name" value="MFS"/>
    <property type="match status" value="1"/>
</dbReference>
<dbReference type="Gene3D" id="1.20.1250.20">
    <property type="entry name" value="MFS general substrate transporter like domains"/>
    <property type="match status" value="1"/>
</dbReference>
<dbReference type="GeneID" id="103042041"/>
<reference evidence="17 20" key="1">
    <citation type="submission" date="2021-07" db="EMBL/GenBank/DDBJ databases">
        <authorList>
            <person name="Imarazene B."/>
            <person name="Zahm M."/>
            <person name="Klopp C."/>
            <person name="Cabau C."/>
            <person name="Beille S."/>
            <person name="Jouanno E."/>
            <person name="Castinel A."/>
            <person name="Lluch J."/>
            <person name="Gil L."/>
            <person name="Kuchtly C."/>
            <person name="Lopez Roques C."/>
            <person name="Donnadieu C."/>
            <person name="Parrinello H."/>
            <person name="Journot L."/>
            <person name="Du K."/>
            <person name="Schartl M."/>
            <person name="Retaux S."/>
            <person name="Guiguen Y."/>
        </authorList>
    </citation>
    <scope>NUCLEOTIDE SEQUENCE [LARGE SCALE GENOMIC DNA]</scope>
    <source>
        <strain evidence="17">Pach_M1</strain>
        <tissue evidence="17">Testis</tissue>
    </source>
</reference>
<protein>
    <recommendedName>
        <fullName evidence="12">Monocarboxylate transporter 13</fullName>
    </recommendedName>
    <alternativeName>
        <fullName evidence="13">Solute carrier family 16 member 13</fullName>
    </alternativeName>
</protein>
<dbReference type="CTD" id="201232"/>
<evidence type="ECO:0000313" key="20">
    <source>
        <dbReference type="Proteomes" id="UP000752171"/>
    </source>
</evidence>